<evidence type="ECO:0000256" key="11">
    <source>
        <dbReference type="NCBIfam" id="TIGR02224"/>
    </source>
</evidence>
<dbReference type="InterPro" id="IPR002104">
    <property type="entry name" value="Integrase_catalytic"/>
</dbReference>
<organism evidence="14 15">
    <name type="scientific">Bombilactobacillus mellifer</name>
    <dbReference type="NCBI Taxonomy" id="1218492"/>
    <lineage>
        <taxon>Bacteria</taxon>
        <taxon>Bacillati</taxon>
        <taxon>Bacillota</taxon>
        <taxon>Bacilli</taxon>
        <taxon>Lactobacillales</taxon>
        <taxon>Lactobacillaceae</taxon>
        <taxon>Bombilactobacillus</taxon>
    </lineage>
</organism>
<comment type="caution">
    <text evidence="14">The sequence shown here is derived from an EMBL/GenBank/DDBJ whole genome shotgun (WGS) entry which is preliminary data.</text>
</comment>
<comment type="subcellular location">
    <subcellularLocation>
        <location evidence="1 10">Cytoplasm</location>
    </subcellularLocation>
</comment>
<dbReference type="CDD" id="cd00798">
    <property type="entry name" value="INT_XerDC_C"/>
    <property type="match status" value="1"/>
</dbReference>
<evidence type="ECO:0000256" key="3">
    <source>
        <dbReference type="ARBA" id="ARBA00022490"/>
    </source>
</evidence>
<evidence type="ECO:0000256" key="8">
    <source>
        <dbReference type="ARBA" id="ARBA00023172"/>
    </source>
</evidence>
<dbReference type="NCBIfam" id="TIGR02224">
    <property type="entry name" value="recomb_XerC"/>
    <property type="match status" value="1"/>
</dbReference>
<evidence type="ECO:0000259" key="12">
    <source>
        <dbReference type="PROSITE" id="PS51898"/>
    </source>
</evidence>
<keyword evidence="7 10" id="KW-0238">DNA-binding</keyword>
<feature type="active site" evidence="10">
    <location>
        <position position="150"/>
    </location>
</feature>
<feature type="active site" evidence="10">
    <location>
        <position position="174"/>
    </location>
</feature>
<dbReference type="PROSITE" id="PS51898">
    <property type="entry name" value="TYR_RECOMBINASE"/>
    <property type="match status" value="1"/>
</dbReference>
<accession>A0A0F4LU43</accession>
<dbReference type="GO" id="GO:0006313">
    <property type="term" value="P:DNA transposition"/>
    <property type="evidence" value="ECO:0007669"/>
    <property type="project" value="UniProtKB-UniRule"/>
</dbReference>
<protein>
    <recommendedName>
        <fullName evidence="10 11">Tyrosine recombinase XerC</fullName>
    </recommendedName>
</protein>
<keyword evidence="6 10" id="KW-0229">DNA integration</keyword>
<feature type="active site" evidence="10">
    <location>
        <position position="249"/>
    </location>
</feature>
<dbReference type="EMBL" id="JXJQ01000008">
    <property type="protein sequence ID" value="KJY61814.1"/>
    <property type="molecule type" value="Genomic_DNA"/>
</dbReference>
<feature type="active site" description="O-(3'-phospho-DNA)-tyrosine intermediate" evidence="10">
    <location>
        <position position="281"/>
    </location>
</feature>
<reference evidence="14 15" key="1">
    <citation type="submission" date="2015-01" db="EMBL/GenBank/DDBJ databases">
        <title>Comparative genomics of the lactic acid bacteria isolated from the honey bee gut.</title>
        <authorList>
            <person name="Ellegaard K.M."/>
            <person name="Tamarit D."/>
            <person name="Javelind E."/>
            <person name="Olofsson T."/>
            <person name="Andersson S.G."/>
            <person name="Vasquez A."/>
        </authorList>
    </citation>
    <scope>NUCLEOTIDE SEQUENCE [LARGE SCALE GENOMIC DNA]</scope>
    <source>
        <strain evidence="14 15">Bin4</strain>
    </source>
</reference>
<dbReference type="InterPro" id="IPR013762">
    <property type="entry name" value="Integrase-like_cat_sf"/>
</dbReference>
<sequence>MDGQQAVLDFLQYLRVERHYSLYTQKAYHTDLREFQKFLATQLPANYSWTDVDQRVIENYLDTLAQKDYAEKTVARKVSSLRSFFKYLKRNQVIQQDPLELIQLQNHQRILPEFLYQKEIDQLFPATAGNSPLQQRDQALLELLYDTGIRVSEASDLKIAQIDWSLGVILIHGKGKKDRYVPLGQHLRKTFKQYLQSGRPQLLGNVLPHDYLLVNSRGHRLTSRGIEYLLNKILERSHLNGKIHPHMLRHSFATQMLTNGADLRTVQELLGHANLSTTQIYTHLTMEHLQQDYRKYFPRAK</sequence>
<dbReference type="PROSITE" id="PS51900">
    <property type="entry name" value="CB"/>
    <property type="match status" value="1"/>
</dbReference>
<dbReference type="InterPro" id="IPR011010">
    <property type="entry name" value="DNA_brk_join_enz"/>
</dbReference>
<feature type="domain" description="Core-binding (CB)" evidence="13">
    <location>
        <begin position="1"/>
        <end position="89"/>
    </location>
</feature>
<feature type="active site" evidence="10">
    <location>
        <position position="272"/>
    </location>
</feature>
<keyword evidence="8 10" id="KW-0233">DNA recombination</keyword>
<dbReference type="GO" id="GO:0009037">
    <property type="term" value="F:tyrosine-based site-specific recombinase activity"/>
    <property type="evidence" value="ECO:0007669"/>
    <property type="project" value="UniProtKB-UniRule"/>
</dbReference>
<evidence type="ECO:0000256" key="1">
    <source>
        <dbReference type="ARBA" id="ARBA00004496"/>
    </source>
</evidence>
<evidence type="ECO:0000256" key="9">
    <source>
        <dbReference type="ARBA" id="ARBA00023306"/>
    </source>
</evidence>
<gene>
    <name evidence="10 14" type="primary">xerC</name>
    <name evidence="14" type="ORF">JG30_08660</name>
</gene>
<keyword evidence="4 10" id="KW-0132">Cell division</keyword>
<comment type="subunit">
    <text evidence="10">Forms a cyclic heterotetrameric complex composed of two molecules of XerC and two molecules of XerD.</text>
</comment>
<name>A0A0F4LU43_9LACO</name>
<dbReference type="GO" id="GO:0005737">
    <property type="term" value="C:cytoplasm"/>
    <property type="evidence" value="ECO:0007669"/>
    <property type="project" value="UniProtKB-SubCell"/>
</dbReference>
<comment type="similarity">
    <text evidence="2 10">Belongs to the 'phage' integrase family. XerC subfamily.</text>
</comment>
<evidence type="ECO:0000313" key="15">
    <source>
        <dbReference type="Proteomes" id="UP000033558"/>
    </source>
</evidence>
<dbReference type="Pfam" id="PF02899">
    <property type="entry name" value="Phage_int_SAM_1"/>
    <property type="match status" value="1"/>
</dbReference>
<dbReference type="InterPro" id="IPR044068">
    <property type="entry name" value="CB"/>
</dbReference>
<dbReference type="InterPro" id="IPR010998">
    <property type="entry name" value="Integrase_recombinase_N"/>
</dbReference>
<dbReference type="InterPro" id="IPR050090">
    <property type="entry name" value="Tyrosine_recombinase_XerCD"/>
</dbReference>
<dbReference type="InterPro" id="IPR023009">
    <property type="entry name" value="Tyrosine_recombinase_XerC/XerD"/>
</dbReference>
<evidence type="ECO:0000256" key="5">
    <source>
        <dbReference type="ARBA" id="ARBA00022829"/>
    </source>
</evidence>
<evidence type="ECO:0000259" key="13">
    <source>
        <dbReference type="PROSITE" id="PS51900"/>
    </source>
</evidence>
<dbReference type="HAMAP" id="MF_01808">
    <property type="entry name" value="Recomb_XerC_XerD"/>
    <property type="match status" value="1"/>
</dbReference>
<evidence type="ECO:0000313" key="14">
    <source>
        <dbReference type="EMBL" id="KJY61814.1"/>
    </source>
</evidence>
<feature type="active site" evidence="10">
    <location>
        <position position="246"/>
    </location>
</feature>
<dbReference type="InterPro" id="IPR011931">
    <property type="entry name" value="Recomb_XerC"/>
</dbReference>
<evidence type="ECO:0000256" key="7">
    <source>
        <dbReference type="ARBA" id="ARBA00023125"/>
    </source>
</evidence>
<proteinExistence type="inferred from homology"/>
<dbReference type="HOGENOM" id="CLU_027562_9_0_9"/>
<dbReference type="GO" id="GO:0003677">
    <property type="term" value="F:DNA binding"/>
    <property type="evidence" value="ECO:0007669"/>
    <property type="project" value="UniProtKB-UniRule"/>
</dbReference>
<feature type="domain" description="Tyr recombinase" evidence="12">
    <location>
        <begin position="110"/>
        <end position="294"/>
    </location>
</feature>
<dbReference type="Gene3D" id="1.10.150.130">
    <property type="match status" value="1"/>
</dbReference>
<dbReference type="Proteomes" id="UP000033558">
    <property type="component" value="Unassembled WGS sequence"/>
</dbReference>
<keyword evidence="3 10" id="KW-0963">Cytoplasm</keyword>
<keyword evidence="15" id="KW-1185">Reference proteome</keyword>
<dbReference type="NCBIfam" id="NF001399">
    <property type="entry name" value="PRK00283.1"/>
    <property type="match status" value="1"/>
</dbReference>
<dbReference type="STRING" id="1218492.JG30_08660"/>
<dbReference type="GO" id="GO:0051301">
    <property type="term" value="P:cell division"/>
    <property type="evidence" value="ECO:0007669"/>
    <property type="project" value="UniProtKB-UniRule"/>
</dbReference>
<evidence type="ECO:0000256" key="2">
    <source>
        <dbReference type="ARBA" id="ARBA00006657"/>
    </source>
</evidence>
<dbReference type="SUPFAM" id="SSF56349">
    <property type="entry name" value="DNA breaking-rejoining enzymes"/>
    <property type="match status" value="1"/>
</dbReference>
<evidence type="ECO:0000256" key="4">
    <source>
        <dbReference type="ARBA" id="ARBA00022618"/>
    </source>
</evidence>
<dbReference type="InterPro" id="IPR004107">
    <property type="entry name" value="Integrase_SAM-like_N"/>
</dbReference>
<evidence type="ECO:0000256" key="10">
    <source>
        <dbReference type="HAMAP-Rule" id="MF_01808"/>
    </source>
</evidence>
<evidence type="ECO:0000256" key="6">
    <source>
        <dbReference type="ARBA" id="ARBA00022908"/>
    </source>
</evidence>
<keyword evidence="9 10" id="KW-0131">Cell cycle</keyword>
<dbReference type="Pfam" id="PF00589">
    <property type="entry name" value="Phage_integrase"/>
    <property type="match status" value="1"/>
</dbReference>
<dbReference type="OrthoDB" id="9801717at2"/>
<dbReference type="RefSeq" id="WP_046316502.1">
    <property type="nucleotide sequence ID" value="NZ_JBHSZT010000001.1"/>
</dbReference>
<dbReference type="PANTHER" id="PTHR30349:SF77">
    <property type="entry name" value="TYROSINE RECOMBINASE XERC"/>
    <property type="match status" value="1"/>
</dbReference>
<dbReference type="NCBIfam" id="NF040815">
    <property type="entry name" value="recomb_XerA_Arch"/>
    <property type="match status" value="1"/>
</dbReference>
<comment type="function">
    <text evidence="10">Site-specific tyrosine recombinase, which acts by catalyzing the cutting and rejoining of the recombining DNA molecules. The XerC-XerD complex is essential to convert dimers of the bacterial chromosome into monomers to permit their segregation at cell division. It also contributes to the segregational stability of plasmids.</text>
</comment>
<dbReference type="PANTHER" id="PTHR30349">
    <property type="entry name" value="PHAGE INTEGRASE-RELATED"/>
    <property type="match status" value="1"/>
</dbReference>
<dbReference type="Gene3D" id="1.10.443.10">
    <property type="entry name" value="Intergrase catalytic core"/>
    <property type="match status" value="1"/>
</dbReference>
<dbReference type="PATRIC" id="fig|1218492.5.peg.1005"/>
<dbReference type="AlphaFoldDB" id="A0A0F4LU43"/>
<keyword evidence="5 10" id="KW-0159">Chromosome partition</keyword>
<dbReference type="GO" id="GO:0007059">
    <property type="term" value="P:chromosome segregation"/>
    <property type="evidence" value="ECO:0007669"/>
    <property type="project" value="UniProtKB-UniRule"/>
</dbReference>